<sequence length="201" mass="21509">MTNLADRPNSVRGDRRREQLVETGVALLREHGWPGVTTRAVAERAGTNPGLIHYHFGGLPGLHEAIFRRATDLVVTPLVTELLNAEDERAALALMRDMPDRAAADEPTTRLAAELIVGATRDPALGVVLRDELRRARGLIATRLASLRPGWTAARLDGVATLVTAAIDGLMLHYMIDPDLPVGAALSAVEDLLEEGGSCGS</sequence>
<accession>A0ABV5IUG7</accession>
<dbReference type="PANTHER" id="PTHR30055:SF234">
    <property type="entry name" value="HTH-TYPE TRANSCRIPTIONAL REGULATOR BETI"/>
    <property type="match status" value="1"/>
</dbReference>
<dbReference type="InterPro" id="IPR039538">
    <property type="entry name" value="BetI_C"/>
</dbReference>
<evidence type="ECO:0000313" key="7">
    <source>
        <dbReference type="EMBL" id="MFB9208182.1"/>
    </source>
</evidence>
<keyword evidence="2" id="KW-0805">Transcription regulation</keyword>
<dbReference type="SUPFAM" id="SSF46689">
    <property type="entry name" value="Homeodomain-like"/>
    <property type="match status" value="1"/>
</dbReference>
<evidence type="ECO:0000256" key="2">
    <source>
        <dbReference type="ARBA" id="ARBA00023015"/>
    </source>
</evidence>
<dbReference type="InterPro" id="IPR009057">
    <property type="entry name" value="Homeodomain-like_sf"/>
</dbReference>
<organism evidence="7 8">
    <name type="scientific">Nonomuraea spiralis</name>
    <dbReference type="NCBI Taxonomy" id="46182"/>
    <lineage>
        <taxon>Bacteria</taxon>
        <taxon>Bacillati</taxon>
        <taxon>Actinomycetota</taxon>
        <taxon>Actinomycetes</taxon>
        <taxon>Streptosporangiales</taxon>
        <taxon>Streptosporangiaceae</taxon>
        <taxon>Nonomuraea</taxon>
    </lineage>
</organism>
<dbReference type="RefSeq" id="WP_189648438.1">
    <property type="nucleotide sequence ID" value="NZ_BMRC01000007.1"/>
</dbReference>
<keyword evidence="1" id="KW-0678">Repressor</keyword>
<keyword evidence="8" id="KW-1185">Reference proteome</keyword>
<feature type="domain" description="HTH tetR-type" evidence="6">
    <location>
        <begin position="14"/>
        <end position="74"/>
    </location>
</feature>
<reference evidence="7 8" key="1">
    <citation type="submission" date="2024-09" db="EMBL/GenBank/DDBJ databases">
        <authorList>
            <person name="Sun Q."/>
            <person name="Mori K."/>
        </authorList>
    </citation>
    <scope>NUCLEOTIDE SEQUENCE [LARGE SCALE GENOMIC DNA]</scope>
    <source>
        <strain evidence="7 8">CCM 3426</strain>
    </source>
</reference>
<evidence type="ECO:0000259" key="6">
    <source>
        <dbReference type="PROSITE" id="PS50977"/>
    </source>
</evidence>
<name>A0ABV5IUG7_9ACTN</name>
<dbReference type="Pfam" id="PF00440">
    <property type="entry name" value="TetR_N"/>
    <property type="match status" value="1"/>
</dbReference>
<dbReference type="PROSITE" id="PS50977">
    <property type="entry name" value="HTH_TETR_2"/>
    <property type="match status" value="1"/>
</dbReference>
<evidence type="ECO:0000256" key="4">
    <source>
        <dbReference type="ARBA" id="ARBA00023163"/>
    </source>
</evidence>
<dbReference type="InterPro" id="IPR050109">
    <property type="entry name" value="HTH-type_TetR-like_transc_reg"/>
</dbReference>
<protein>
    <submittedName>
        <fullName evidence="7">TetR/AcrR family transcriptional regulator</fullName>
    </submittedName>
</protein>
<dbReference type="EMBL" id="JBHMEI010000067">
    <property type="protein sequence ID" value="MFB9208182.1"/>
    <property type="molecule type" value="Genomic_DNA"/>
</dbReference>
<keyword evidence="4" id="KW-0804">Transcription</keyword>
<evidence type="ECO:0000256" key="3">
    <source>
        <dbReference type="ARBA" id="ARBA00023125"/>
    </source>
</evidence>
<dbReference type="Pfam" id="PF13977">
    <property type="entry name" value="TetR_C_6"/>
    <property type="match status" value="1"/>
</dbReference>
<dbReference type="InterPro" id="IPR001647">
    <property type="entry name" value="HTH_TetR"/>
</dbReference>
<gene>
    <name evidence="7" type="ORF">ACFFV7_43865</name>
</gene>
<dbReference type="SUPFAM" id="SSF48498">
    <property type="entry name" value="Tetracyclin repressor-like, C-terminal domain"/>
    <property type="match status" value="1"/>
</dbReference>
<evidence type="ECO:0000256" key="1">
    <source>
        <dbReference type="ARBA" id="ARBA00022491"/>
    </source>
</evidence>
<feature type="DNA-binding region" description="H-T-H motif" evidence="5">
    <location>
        <begin position="37"/>
        <end position="56"/>
    </location>
</feature>
<keyword evidence="3 5" id="KW-0238">DNA-binding</keyword>
<comment type="caution">
    <text evidence="7">The sequence shown here is derived from an EMBL/GenBank/DDBJ whole genome shotgun (WGS) entry which is preliminary data.</text>
</comment>
<dbReference type="Gene3D" id="1.10.357.10">
    <property type="entry name" value="Tetracycline Repressor, domain 2"/>
    <property type="match status" value="1"/>
</dbReference>
<dbReference type="Proteomes" id="UP001589647">
    <property type="component" value="Unassembled WGS sequence"/>
</dbReference>
<evidence type="ECO:0000313" key="8">
    <source>
        <dbReference type="Proteomes" id="UP001589647"/>
    </source>
</evidence>
<evidence type="ECO:0000256" key="5">
    <source>
        <dbReference type="PROSITE-ProRule" id="PRU00335"/>
    </source>
</evidence>
<dbReference type="InterPro" id="IPR036271">
    <property type="entry name" value="Tet_transcr_reg_TetR-rel_C_sf"/>
</dbReference>
<proteinExistence type="predicted"/>
<dbReference type="PANTHER" id="PTHR30055">
    <property type="entry name" value="HTH-TYPE TRANSCRIPTIONAL REGULATOR RUTR"/>
    <property type="match status" value="1"/>
</dbReference>